<feature type="compositionally biased region" description="Acidic residues" evidence="9">
    <location>
        <begin position="53"/>
        <end position="68"/>
    </location>
</feature>
<dbReference type="PANTHER" id="PTHR24223:SF456">
    <property type="entry name" value="MULTIDRUG RESISTANCE-ASSOCIATED PROTEIN LETHAL(2)03659"/>
    <property type="match status" value="1"/>
</dbReference>
<dbReference type="PROSITE" id="PS50893">
    <property type="entry name" value="ABC_TRANSPORTER_2"/>
    <property type="match status" value="2"/>
</dbReference>
<feature type="domain" description="ABC transmembrane type-1" evidence="12">
    <location>
        <begin position="252"/>
        <end position="456"/>
    </location>
</feature>
<keyword evidence="5" id="KW-0547">Nucleotide-binding</keyword>
<dbReference type="InterPro" id="IPR003959">
    <property type="entry name" value="ATPase_AAA_core"/>
</dbReference>
<dbReference type="Pfam" id="PF00664">
    <property type="entry name" value="ABC_membrane"/>
    <property type="match status" value="2"/>
</dbReference>
<feature type="domain" description="ABC transmembrane type-1" evidence="12">
    <location>
        <begin position="788"/>
        <end position="1027"/>
    </location>
</feature>
<dbReference type="InterPro" id="IPR003960">
    <property type="entry name" value="ATPase_AAA_CS"/>
</dbReference>
<protein>
    <submittedName>
        <fullName evidence="13">Uncharacterized protein</fullName>
    </submittedName>
</protein>
<dbReference type="PROSITE" id="PS00211">
    <property type="entry name" value="ABC_TRANSPORTER_1"/>
    <property type="match status" value="2"/>
</dbReference>
<dbReference type="InterPro" id="IPR050173">
    <property type="entry name" value="ABC_transporter_C-like"/>
</dbReference>
<dbReference type="SUPFAM" id="SSF52540">
    <property type="entry name" value="P-loop containing nucleoside triphosphate hydrolases"/>
    <property type="match status" value="3"/>
</dbReference>
<organism evidence="13 14">
    <name type="scientific">Saitozyma podzolica</name>
    <dbReference type="NCBI Taxonomy" id="1890683"/>
    <lineage>
        <taxon>Eukaryota</taxon>
        <taxon>Fungi</taxon>
        <taxon>Dikarya</taxon>
        <taxon>Basidiomycota</taxon>
        <taxon>Agaricomycotina</taxon>
        <taxon>Tremellomycetes</taxon>
        <taxon>Tremellales</taxon>
        <taxon>Trimorphomycetaceae</taxon>
        <taxon>Saitozyma</taxon>
    </lineage>
</organism>
<feature type="transmembrane region" description="Helical" evidence="10">
    <location>
        <begin position="789"/>
        <end position="815"/>
    </location>
</feature>
<keyword evidence="8 10" id="KW-0472">Membrane</keyword>
<feature type="compositionally biased region" description="Polar residues" evidence="9">
    <location>
        <begin position="1355"/>
        <end position="1364"/>
    </location>
</feature>
<dbReference type="CDD" id="cd03250">
    <property type="entry name" value="ABCC_MRP_domain1"/>
    <property type="match status" value="1"/>
</dbReference>
<evidence type="ECO:0000313" key="14">
    <source>
        <dbReference type="Proteomes" id="UP000279259"/>
    </source>
</evidence>
<sequence>MSSLPGDLSADSPGETLPAAMQVREDVPELTQHNTKQSSLEEKQASNSAKVDSDDEDEDEDGGEEEAYDGGGIKLRDLSGSEVQQFPGIKREHWWELWRPRHAPPPPKAALADADVIPLAYVNQLSKLTFSWVTPIMVKGYQRPLQATDLWKMDESREALGLSERFLQALERRQKAAEEWNAQLGTAKPPLRKRLVWRARAIRTLPERFEAYGSTATIADRRSTLEEEWRQHSGKKYGSVTWALNDIMTGFWAGGLFKVAGDTGQLMSPLVVKALIKFSQASQRDAAPNIGRGVGMALGLWALTILQSVCQHQFFFRSMAIGVLARATLISAIYKRSLSLTVGSRSKHPNGKLINHISSDISRIDYCAQWFHAIWTAPIQLIICLILLIVQIGPSALVGFSLFILLGPIQTWFMKLSFVVRKKSMKWTDGRSKLLRELLASMQIIKVFTYEIPFLKPFDVPAASTVNAQRRTDCNRTAARAETNEHVTPIDASLDVAIRVKNATFQWASTGESDEKLDAKISQETLIEPFALENLTIDIPRGRLVAIVGPVGSGKSSLLQGLIGEMKTTGSVTFGGRLAYCQQNAWIQNSTLRDNIVFGQAWDEHRYWRAVQDASLVMDLEILPDGDLTEIGEKGVNLSGGQKQRVNIARALYFNADIIQGRIIEEGTYRELMRTGGAFSHLVSEFGGAAEEKKEEQDAEEEEAIEPVPRKHADEIIRLTKKHMGRAAGTGKLEGRLMVSETRKTGAVGRKVYAGYLHAGRARYTFPLTLLFGAVMQTSQVMSTFYEGIYAMLGLTQATFTFLMGATMGILSYLASSNLHHEALQNVFYSPMSVFDTQPLGRILGVFGKDIDSIDNQLADALRMMAMTLSSLLGSVIIITVYFHYFIIVLVAVGIGYWYFSLFYRTSARELKRLDSMLRGLLYAHFSESLTGLSTIRAYGESKRFISENAYYMDLEDRAYLLTATNQRWLSIRLDFLGGCLVFALAVMAAKGAGGVTSSQIALCLTYMTTITQVLGMVTRQTAEVENNMNAVERVLWYADKSSLPQEPPHEIAATQPADAWPQQGAISFDKVVMSYRPGLPAVLKGISMDVKNGEKVGIIGRTGAGKTSITVALYRLVELTSGTISIDGVDVSKIGLNTLRGRIAIIPQDPVLFSGTLRSNLDPFSLYDDARLYDAMKRACLMEGPAVEGHDGSATPVKRFSLDTVIEDEGLNLSVGERSLVSLARALVKDARIVLLDEATAAVDLETDSKIQQTIHREFRGKTLLCIAHRLRTIISWDRILVMNAGEIEEFDTPLNLFDGEGLFRSMCDRSNISREDIVKARQEDENFITRCSTPFRQTPSSAAKSDPPHRLTFESSPSSPGATQELAPPSPPSPPTFSSAALSFEPVDSPLRKLPKTLEFLRTQVHTTFLPGNQHLPAPVRLLLQGNKNLDVLHKGDKVTLVRSSNEQSEEQSGEPVLALTTPFEGGENYVVDAVRKVARDVGAELLRFDLAMGLGFHGLGAPLKDMGYTAPPLPSSTNPILQLTTTLTQDPDPETPHDHLTHDVQEGEEGQRRIILLESSTAMSSTFDIWWPSFVEAVRRRRSNAGARSGRAKAKQAELRNPSTVILSCTPSFLHVGSDFAQTQPAQSFASSIAAKLGGVVEDRPDAGPQIWWAGDESDEEGRLQRDQDRLEALRSDKRLVPTFESAKTPRSPAELFMGMFPQDSVQFQTHQVNIWRVLPIVPEIREPQEEAGRRIAIRQLLNVALVAKAMASLGGVIDRPLDVLDSLPAEWGNTVFSWPLAQRIASSALGLALTQLHLQKQSIPKPLILDWTVLQLGFEAEHNEAGRLVEQAAKYRTESSSLGPSPVVKGQADLVVEELLRSKTLSQHERRLLPCIVDPTKVSSTTFKDVHLPEKTIDTIRSIISLPLLFPDAFRSGILKNHSTSGALLFGPPGTGKTLLARAVASESGARMLAIQPSDIYNMWLGRVKRPVFSLARKLSPCVVFIDEVDALFAARQANTGSGSAMAHNQTLTEFMQELDGLSSASANKDKRLVVVGATNRPFALDDAVLRRLPRRVLVDLPGLEDRKEELAEDVDLDHIAKETESFSGSDLQQMVHVPWRNGVLPAAAKAALADEPNPGDGAATESTVLAYPIEIPTPVHSPKQPIAVAPLARAAAPVDSVITCSNAPSEPSEAALGEAEAHRGREPAPASSASRTPSTPISSGSRLLAGRHFTTALSEIRASSTEEGTIAELRKFAEQYGEGGTRRGKTSGFGLRFGFGGVSPGQDEVYGKVFRTA</sequence>
<dbReference type="Gene3D" id="3.40.50.300">
    <property type="entry name" value="P-loop containing nucleotide triphosphate hydrolases"/>
    <property type="match status" value="3"/>
</dbReference>
<evidence type="ECO:0000256" key="5">
    <source>
        <dbReference type="ARBA" id="ARBA00022741"/>
    </source>
</evidence>
<dbReference type="SUPFAM" id="SSF90123">
    <property type="entry name" value="ABC transporter transmembrane region"/>
    <property type="match status" value="2"/>
</dbReference>
<dbReference type="FunFam" id="3.40.50.300:FF:000565">
    <property type="entry name" value="ABC bile acid transporter"/>
    <property type="match status" value="1"/>
</dbReference>
<dbReference type="Proteomes" id="UP000279259">
    <property type="component" value="Unassembled WGS sequence"/>
</dbReference>
<feature type="transmembrane region" description="Helical" evidence="10">
    <location>
        <begin position="396"/>
        <end position="416"/>
    </location>
</feature>
<dbReference type="GO" id="GO:0016887">
    <property type="term" value="F:ATP hydrolysis activity"/>
    <property type="evidence" value="ECO:0007669"/>
    <property type="project" value="InterPro"/>
</dbReference>
<evidence type="ECO:0000256" key="9">
    <source>
        <dbReference type="SAM" id="MobiDB-lite"/>
    </source>
</evidence>
<dbReference type="GO" id="GO:0005524">
    <property type="term" value="F:ATP binding"/>
    <property type="evidence" value="ECO:0007669"/>
    <property type="project" value="UniProtKB-KW"/>
</dbReference>
<evidence type="ECO:0000256" key="1">
    <source>
        <dbReference type="ARBA" id="ARBA00004141"/>
    </source>
</evidence>
<evidence type="ECO:0000256" key="2">
    <source>
        <dbReference type="ARBA" id="ARBA00009726"/>
    </source>
</evidence>
<dbReference type="OrthoDB" id="6500128at2759"/>
<comment type="caution">
    <text evidence="13">The sequence shown here is derived from an EMBL/GenBank/DDBJ whole genome shotgun (WGS) entry which is preliminary data.</text>
</comment>
<feature type="region of interest" description="Disordered" evidence="9">
    <location>
        <begin position="1"/>
        <end position="76"/>
    </location>
</feature>
<keyword evidence="14" id="KW-1185">Reference proteome</keyword>
<dbReference type="CDD" id="cd18597">
    <property type="entry name" value="ABC_6TM_YOR1_D1_like"/>
    <property type="match status" value="1"/>
</dbReference>
<dbReference type="InterPro" id="IPR011527">
    <property type="entry name" value="ABC1_TM_dom"/>
</dbReference>
<reference evidence="13 14" key="1">
    <citation type="submission" date="2018-11" db="EMBL/GenBank/DDBJ databases">
        <title>Genome sequence of Saitozyma podzolica DSM 27192.</title>
        <authorList>
            <person name="Aliyu H."/>
            <person name="Gorte O."/>
            <person name="Ochsenreither K."/>
        </authorList>
    </citation>
    <scope>NUCLEOTIDE SEQUENCE [LARGE SCALE GENOMIC DNA]</scope>
    <source>
        <strain evidence="13 14">DSM 27192</strain>
    </source>
</reference>
<evidence type="ECO:0000256" key="3">
    <source>
        <dbReference type="ARBA" id="ARBA00022448"/>
    </source>
</evidence>
<dbReference type="CDD" id="cd18606">
    <property type="entry name" value="ABC_6TM_YOR1_D2_like"/>
    <property type="match status" value="1"/>
</dbReference>
<feature type="domain" description="ABC transporter" evidence="11">
    <location>
        <begin position="498"/>
        <end position="749"/>
    </location>
</feature>
<evidence type="ECO:0000259" key="12">
    <source>
        <dbReference type="PROSITE" id="PS50929"/>
    </source>
</evidence>
<dbReference type="InterPro" id="IPR027417">
    <property type="entry name" value="P-loop_NTPase"/>
</dbReference>
<dbReference type="PANTHER" id="PTHR24223">
    <property type="entry name" value="ATP-BINDING CASSETTE SUB-FAMILY C"/>
    <property type="match status" value="1"/>
</dbReference>
<evidence type="ECO:0000313" key="13">
    <source>
        <dbReference type="EMBL" id="RSH94349.1"/>
    </source>
</evidence>
<feature type="region of interest" description="Disordered" evidence="9">
    <location>
        <begin position="1331"/>
        <end position="1384"/>
    </location>
</feature>
<dbReference type="InterPro" id="IPR003593">
    <property type="entry name" value="AAA+_ATPase"/>
</dbReference>
<keyword evidence="4 10" id="KW-0812">Transmembrane</keyword>
<dbReference type="FunFam" id="1.20.1560.10:FF:000010">
    <property type="entry name" value="Multidrug resistance-associated ABC transporter"/>
    <property type="match status" value="1"/>
</dbReference>
<evidence type="ECO:0000259" key="11">
    <source>
        <dbReference type="PROSITE" id="PS50893"/>
    </source>
</evidence>
<accession>A0A427YTE2</accession>
<dbReference type="InterPro" id="IPR017871">
    <property type="entry name" value="ABC_transporter-like_CS"/>
</dbReference>
<evidence type="ECO:0000256" key="10">
    <source>
        <dbReference type="SAM" id="Phobius"/>
    </source>
</evidence>
<dbReference type="STRING" id="1890683.A0A427YTE2"/>
<keyword evidence="6" id="KW-0067">ATP-binding</keyword>
<keyword evidence="7 10" id="KW-1133">Transmembrane helix</keyword>
<feature type="transmembrane region" description="Helical" evidence="10">
    <location>
        <begin position="872"/>
        <end position="900"/>
    </location>
</feature>
<gene>
    <name evidence="13" type="ORF">EHS25_004152</name>
</gene>
<feature type="transmembrane region" description="Helical" evidence="10">
    <location>
        <begin position="370"/>
        <end position="390"/>
    </location>
</feature>
<evidence type="ECO:0000256" key="6">
    <source>
        <dbReference type="ARBA" id="ARBA00022840"/>
    </source>
</evidence>
<feature type="domain" description="ABC transporter" evidence="11">
    <location>
        <begin position="1067"/>
        <end position="1311"/>
    </location>
</feature>
<dbReference type="InterPro" id="IPR036640">
    <property type="entry name" value="ABC1_TM_sf"/>
</dbReference>
<comment type="subcellular location">
    <subcellularLocation>
        <location evidence="1">Membrane</location>
        <topology evidence="1">Multi-pass membrane protein</topology>
    </subcellularLocation>
</comment>
<name>A0A427YTE2_9TREE</name>
<dbReference type="PROSITE" id="PS00674">
    <property type="entry name" value="AAA"/>
    <property type="match status" value="1"/>
</dbReference>
<dbReference type="GO" id="GO:0140359">
    <property type="term" value="F:ABC-type transporter activity"/>
    <property type="evidence" value="ECO:0007669"/>
    <property type="project" value="InterPro"/>
</dbReference>
<dbReference type="SMART" id="SM00382">
    <property type="entry name" value="AAA"/>
    <property type="match status" value="3"/>
</dbReference>
<dbReference type="Pfam" id="PF00005">
    <property type="entry name" value="ABC_tran"/>
    <property type="match status" value="2"/>
</dbReference>
<evidence type="ECO:0000256" key="4">
    <source>
        <dbReference type="ARBA" id="ARBA00022692"/>
    </source>
</evidence>
<comment type="similarity">
    <text evidence="2">Belongs to the ABC transporter superfamily. ABCC family. Conjugate transporter (TC 3.A.1.208) subfamily.</text>
</comment>
<proteinExistence type="inferred from homology"/>
<dbReference type="InterPro" id="IPR003439">
    <property type="entry name" value="ABC_transporter-like_ATP-bd"/>
</dbReference>
<feature type="transmembrane region" description="Helical" evidence="10">
    <location>
        <begin position="976"/>
        <end position="996"/>
    </location>
</feature>
<dbReference type="GO" id="GO:0016020">
    <property type="term" value="C:membrane"/>
    <property type="evidence" value="ECO:0007669"/>
    <property type="project" value="UniProtKB-SubCell"/>
</dbReference>
<feature type="compositionally biased region" description="Polar residues" evidence="9">
    <location>
        <begin position="1331"/>
        <end position="1345"/>
    </location>
</feature>
<evidence type="ECO:0000256" key="8">
    <source>
        <dbReference type="ARBA" id="ARBA00023136"/>
    </source>
</evidence>
<dbReference type="Gene3D" id="1.20.1560.10">
    <property type="entry name" value="ABC transporter type 1, transmembrane domain"/>
    <property type="match status" value="2"/>
</dbReference>
<dbReference type="EMBL" id="RSCD01000002">
    <property type="protein sequence ID" value="RSH94349.1"/>
    <property type="molecule type" value="Genomic_DNA"/>
</dbReference>
<keyword evidence="3" id="KW-0813">Transport</keyword>
<feature type="region of interest" description="Disordered" evidence="9">
    <location>
        <begin position="2169"/>
        <end position="2212"/>
    </location>
</feature>
<dbReference type="PROSITE" id="PS50929">
    <property type="entry name" value="ABC_TM1F"/>
    <property type="match status" value="2"/>
</dbReference>
<feature type="compositionally biased region" description="Low complexity" evidence="9">
    <location>
        <begin position="2192"/>
        <end position="2208"/>
    </location>
</feature>
<dbReference type="Pfam" id="PF00004">
    <property type="entry name" value="AAA"/>
    <property type="match status" value="1"/>
</dbReference>
<dbReference type="Gene3D" id="1.10.8.60">
    <property type="match status" value="1"/>
</dbReference>
<evidence type="ECO:0000256" key="7">
    <source>
        <dbReference type="ARBA" id="ARBA00022989"/>
    </source>
</evidence>
<dbReference type="CDD" id="cd03244">
    <property type="entry name" value="ABCC_MRP_domain2"/>
    <property type="match status" value="1"/>
</dbReference>